<feature type="transmembrane region" description="Helical" evidence="8">
    <location>
        <begin position="138"/>
        <end position="155"/>
    </location>
</feature>
<keyword evidence="6 8" id="KW-1133">Transmembrane helix</keyword>
<dbReference type="eggNOG" id="COG2962">
    <property type="taxonomic scope" value="Bacteria"/>
</dbReference>
<feature type="domain" description="EamA" evidence="9">
    <location>
        <begin position="17"/>
        <end position="154"/>
    </location>
</feature>
<dbReference type="PANTHER" id="PTHR22911:SF137">
    <property type="entry name" value="SOLUTE CARRIER FAMILY 35 MEMBER G2-RELATED"/>
    <property type="match status" value="1"/>
</dbReference>
<feature type="transmembrane region" description="Helical" evidence="8">
    <location>
        <begin position="254"/>
        <end position="275"/>
    </location>
</feature>
<evidence type="ECO:0000313" key="10">
    <source>
        <dbReference type="EMBL" id="KEZ78565.1"/>
    </source>
</evidence>
<feature type="transmembrane region" description="Helical" evidence="8">
    <location>
        <begin position="48"/>
        <end position="67"/>
    </location>
</feature>
<feature type="transmembrane region" description="Helical" evidence="8">
    <location>
        <begin position="114"/>
        <end position="131"/>
    </location>
</feature>
<organism evidence="10 11">
    <name type="scientific">Salinisphaera hydrothermalis (strain C41B8)</name>
    <dbReference type="NCBI Taxonomy" id="1304275"/>
    <lineage>
        <taxon>Bacteria</taxon>
        <taxon>Pseudomonadati</taxon>
        <taxon>Pseudomonadota</taxon>
        <taxon>Gammaproteobacteria</taxon>
        <taxon>Salinisphaerales</taxon>
        <taxon>Salinisphaeraceae</taxon>
        <taxon>Salinisphaera</taxon>
    </lineage>
</organism>
<dbReference type="OrthoDB" id="369870at2"/>
<dbReference type="InterPro" id="IPR004626">
    <property type="entry name" value="RarD"/>
</dbReference>
<evidence type="ECO:0000256" key="2">
    <source>
        <dbReference type="ARBA" id="ARBA00007362"/>
    </source>
</evidence>
<comment type="subcellular location">
    <subcellularLocation>
        <location evidence="1">Cell membrane</location>
        <topology evidence="1">Multi-pass membrane protein</topology>
    </subcellularLocation>
</comment>
<dbReference type="AlphaFoldDB" id="A0A084IPD1"/>
<name>A0A084IPD1_SALHC</name>
<dbReference type="RefSeq" id="WP_051883111.1">
    <property type="nucleotide sequence ID" value="NZ_APNK01000004.1"/>
</dbReference>
<keyword evidence="4" id="KW-1003">Cell membrane</keyword>
<keyword evidence="5 8" id="KW-0812">Transmembrane</keyword>
<evidence type="ECO:0000256" key="3">
    <source>
        <dbReference type="ARBA" id="ARBA00022448"/>
    </source>
</evidence>
<feature type="transmembrane region" description="Helical" evidence="8">
    <location>
        <begin position="161"/>
        <end position="177"/>
    </location>
</feature>
<keyword evidence="3" id="KW-0813">Transport</keyword>
<comment type="similarity">
    <text evidence="2">Belongs to the EamA transporter family.</text>
</comment>
<protein>
    <submittedName>
        <fullName evidence="10">RarD protein, DMT superfamily transporter</fullName>
    </submittedName>
</protein>
<proteinExistence type="inferred from homology"/>
<feature type="transmembrane region" description="Helical" evidence="8">
    <location>
        <begin position="79"/>
        <end position="102"/>
    </location>
</feature>
<keyword evidence="11" id="KW-1185">Reference proteome</keyword>
<reference evidence="10 11" key="1">
    <citation type="submission" date="2013-03" db="EMBL/GenBank/DDBJ databases">
        <title>Salinisphaera hydrothermalis C41B8 Genome Sequencing.</title>
        <authorList>
            <person name="Li C."/>
            <person name="Lai Q."/>
            <person name="Shao Z."/>
        </authorList>
    </citation>
    <scope>NUCLEOTIDE SEQUENCE [LARGE SCALE GENOMIC DNA]</scope>
    <source>
        <strain evidence="10 11">C41B8</strain>
    </source>
</reference>
<evidence type="ECO:0000256" key="7">
    <source>
        <dbReference type="ARBA" id="ARBA00023136"/>
    </source>
</evidence>
<comment type="caution">
    <text evidence="10">The sequence shown here is derived from an EMBL/GenBank/DDBJ whole genome shotgun (WGS) entry which is preliminary data.</text>
</comment>
<evidence type="ECO:0000313" key="11">
    <source>
        <dbReference type="Proteomes" id="UP000028302"/>
    </source>
</evidence>
<accession>A0A084IPD1</accession>
<dbReference type="PANTHER" id="PTHR22911">
    <property type="entry name" value="ACYL-MALONYL CONDENSING ENZYME-RELATED"/>
    <property type="match status" value="1"/>
</dbReference>
<dbReference type="Pfam" id="PF00892">
    <property type="entry name" value="EamA"/>
    <property type="match status" value="1"/>
</dbReference>
<dbReference type="SUPFAM" id="SSF103481">
    <property type="entry name" value="Multidrug resistance efflux transporter EmrE"/>
    <property type="match status" value="2"/>
</dbReference>
<gene>
    <name evidence="10" type="ORF">C41B8_05016</name>
</gene>
<evidence type="ECO:0000256" key="5">
    <source>
        <dbReference type="ARBA" id="ARBA00022692"/>
    </source>
</evidence>
<dbReference type="InterPro" id="IPR037185">
    <property type="entry name" value="EmrE-like"/>
</dbReference>
<dbReference type="GO" id="GO:0005886">
    <property type="term" value="C:plasma membrane"/>
    <property type="evidence" value="ECO:0007669"/>
    <property type="project" value="UniProtKB-SubCell"/>
</dbReference>
<dbReference type="EMBL" id="APNK01000004">
    <property type="protein sequence ID" value="KEZ78565.1"/>
    <property type="molecule type" value="Genomic_DNA"/>
</dbReference>
<feature type="transmembrane region" description="Helical" evidence="8">
    <location>
        <begin position="189"/>
        <end position="209"/>
    </location>
</feature>
<dbReference type="Proteomes" id="UP000028302">
    <property type="component" value="Unassembled WGS sequence"/>
</dbReference>
<dbReference type="NCBIfam" id="TIGR00688">
    <property type="entry name" value="rarD"/>
    <property type="match status" value="1"/>
</dbReference>
<keyword evidence="7 8" id="KW-0472">Membrane</keyword>
<evidence type="ECO:0000256" key="1">
    <source>
        <dbReference type="ARBA" id="ARBA00004651"/>
    </source>
</evidence>
<feature type="transmembrane region" description="Helical" evidence="8">
    <location>
        <begin position="16"/>
        <end position="36"/>
    </location>
</feature>
<sequence>MNSSSRSSTFNFSEPALGLIAALGAFLTWGALPLYFHLIDRAVSPWEILAHRILWTAALLGIVVVLWRRTDRLWRVFRAPRLLGTLGLTAALVATNWGTFIWAVVNDHVIEASLGYYINPLLNVALGFVFLGERLRRLQWIAVAIAATGVVFSVVAYGQVPWIGLILAGCFGFYGLIRKRLDVDSVTGLLVETLLLSPIALAWLIRLYATGGAAFGIAGPQTDALLIGAGVLTIVPFTLFAAGARRLRLGTIGIIQYLTPTLHFLTGVLVLHEPLTTADEVTFACIWLALAIYTIDIVASQWGTRRAARAA</sequence>
<feature type="transmembrane region" description="Helical" evidence="8">
    <location>
        <begin position="224"/>
        <end position="242"/>
    </location>
</feature>
<evidence type="ECO:0000256" key="6">
    <source>
        <dbReference type="ARBA" id="ARBA00022989"/>
    </source>
</evidence>
<evidence type="ECO:0000256" key="4">
    <source>
        <dbReference type="ARBA" id="ARBA00022475"/>
    </source>
</evidence>
<evidence type="ECO:0000256" key="8">
    <source>
        <dbReference type="SAM" id="Phobius"/>
    </source>
</evidence>
<feature type="transmembrane region" description="Helical" evidence="8">
    <location>
        <begin position="281"/>
        <end position="299"/>
    </location>
</feature>
<evidence type="ECO:0000259" key="9">
    <source>
        <dbReference type="Pfam" id="PF00892"/>
    </source>
</evidence>
<dbReference type="InterPro" id="IPR000620">
    <property type="entry name" value="EamA_dom"/>
</dbReference>